<keyword evidence="4" id="KW-0574">Periplasm</keyword>
<evidence type="ECO:0000256" key="2">
    <source>
        <dbReference type="ARBA" id="ARBA00022448"/>
    </source>
</evidence>
<proteinExistence type="predicted"/>
<dbReference type="GO" id="GO:0015846">
    <property type="term" value="P:polyamine transport"/>
    <property type="evidence" value="ECO:0007669"/>
    <property type="project" value="InterPro"/>
</dbReference>
<organism evidence="6">
    <name type="scientific">Candidatus Atribacter allofermentans</name>
    <dbReference type="NCBI Taxonomy" id="1852833"/>
    <lineage>
        <taxon>Bacteria</taxon>
        <taxon>Pseudomonadati</taxon>
        <taxon>Atribacterota</taxon>
        <taxon>Atribacteria</taxon>
        <taxon>Atribacterales</taxon>
        <taxon>Atribacteraceae</taxon>
        <taxon>Atribacter</taxon>
    </lineage>
</organism>
<dbReference type="PANTHER" id="PTHR30222:SF17">
    <property type="entry name" value="SPERMIDINE_PUTRESCINE-BINDING PERIPLASMIC PROTEIN"/>
    <property type="match status" value="1"/>
</dbReference>
<keyword evidence="3 5" id="KW-0732">Signal</keyword>
<comment type="caution">
    <text evidence="6">The sequence shown here is derived from an EMBL/GenBank/DDBJ whole genome shotgun (WGS) entry which is preliminary data.</text>
</comment>
<keyword evidence="2" id="KW-0813">Transport</keyword>
<dbReference type="Pfam" id="PF13416">
    <property type="entry name" value="SBP_bac_8"/>
    <property type="match status" value="1"/>
</dbReference>
<evidence type="ECO:0000256" key="1">
    <source>
        <dbReference type="ARBA" id="ARBA00004418"/>
    </source>
</evidence>
<dbReference type="PANTHER" id="PTHR30222">
    <property type="entry name" value="SPERMIDINE/PUTRESCINE-BINDING PERIPLASMIC PROTEIN"/>
    <property type="match status" value="1"/>
</dbReference>
<feature type="signal peptide" evidence="5">
    <location>
        <begin position="1"/>
        <end position="27"/>
    </location>
</feature>
<evidence type="ECO:0000256" key="4">
    <source>
        <dbReference type="ARBA" id="ARBA00022764"/>
    </source>
</evidence>
<dbReference type="PRINTS" id="PR00909">
    <property type="entry name" value="SPERMDNBNDNG"/>
</dbReference>
<dbReference type="GO" id="GO:0042597">
    <property type="term" value="C:periplasmic space"/>
    <property type="evidence" value="ECO:0007669"/>
    <property type="project" value="UniProtKB-SubCell"/>
</dbReference>
<feature type="chain" id="PRO_5012189733" evidence="5">
    <location>
        <begin position="28"/>
        <end position="355"/>
    </location>
</feature>
<dbReference type="InterPro" id="IPR001188">
    <property type="entry name" value="Sperm_putr-bd"/>
</dbReference>
<evidence type="ECO:0000256" key="5">
    <source>
        <dbReference type="SAM" id="SignalP"/>
    </source>
</evidence>
<reference evidence="6" key="1">
    <citation type="submission" date="2017-02" db="EMBL/GenBank/DDBJ databases">
        <title>Delving into the versatile metabolic prowess of the omnipresent phylum Bacteroidetes.</title>
        <authorList>
            <person name="Nobu M.K."/>
            <person name="Mei R."/>
            <person name="Narihiro T."/>
            <person name="Kuroda K."/>
            <person name="Liu W.-T."/>
        </authorList>
    </citation>
    <scope>NUCLEOTIDE SEQUENCE</scope>
    <source>
        <strain evidence="6">ADurb.Bin276</strain>
    </source>
</reference>
<dbReference type="AlphaFoldDB" id="A0A1V5SHJ9"/>
<dbReference type="Proteomes" id="UP000485569">
    <property type="component" value="Unassembled WGS sequence"/>
</dbReference>
<gene>
    <name evidence="6" type="primary">potD</name>
    <name evidence="6" type="ORF">BWY41_02291</name>
</gene>
<dbReference type="InterPro" id="IPR006059">
    <property type="entry name" value="SBP"/>
</dbReference>
<protein>
    <submittedName>
        <fullName evidence="6">Spermidine/putrescine-binding periplasmic protein</fullName>
    </submittedName>
</protein>
<name>A0A1V5SHJ9_9BACT</name>
<dbReference type="Gene3D" id="3.40.190.10">
    <property type="entry name" value="Periplasmic binding protein-like II"/>
    <property type="match status" value="2"/>
</dbReference>
<evidence type="ECO:0000256" key="3">
    <source>
        <dbReference type="ARBA" id="ARBA00022729"/>
    </source>
</evidence>
<dbReference type="GO" id="GO:0019808">
    <property type="term" value="F:polyamine binding"/>
    <property type="evidence" value="ECO:0007669"/>
    <property type="project" value="InterPro"/>
</dbReference>
<evidence type="ECO:0000313" key="6">
    <source>
        <dbReference type="EMBL" id="OQA54016.1"/>
    </source>
</evidence>
<sequence length="355" mass="40160">MFKQKFFSLFLAIVFVAVSLLFSLAYAQETLNILCFQGYTEDVWVKEFERLTGVKVNATYSGMVEEMFTKAAAGGGQYDLVTIDCGSVQRYYENNLLQPIDLSKISNWEKVSQKFKDIDFTVFDGKPYHVSFVWGSNNVVYNKDAVGELPTTWSVLWDPKYKGQVSITDEANNNVVVAAIALGFPDPYNLTEDQFKQVKEKLIEIKRNLRTLTVGFDSEKSVLGSGETNLSVSGYDSGLILYLRDELKMNVGRLTPKEGIYVWADGWVILKDSKNPDLAHKWIDFMLSDFAQKELAKYMGFGAVTSAAKEVIDPDIVKMCNYDDIDNVPVPVFLMKSPEDFEARVNLWNEVKATQ</sequence>
<accession>A0A1V5SHJ9</accession>
<dbReference type="EMBL" id="MWBQ01000231">
    <property type="protein sequence ID" value="OQA54016.1"/>
    <property type="molecule type" value="Genomic_DNA"/>
</dbReference>
<dbReference type="SUPFAM" id="SSF53850">
    <property type="entry name" value="Periplasmic binding protein-like II"/>
    <property type="match status" value="1"/>
</dbReference>
<comment type="subcellular location">
    <subcellularLocation>
        <location evidence="1">Periplasm</location>
    </subcellularLocation>
</comment>